<dbReference type="AlphaFoldDB" id="A0A8X6T428"/>
<keyword evidence="2" id="KW-1185">Reference proteome</keyword>
<accession>A0A8X6T428</accession>
<evidence type="ECO:0000313" key="2">
    <source>
        <dbReference type="Proteomes" id="UP000887013"/>
    </source>
</evidence>
<dbReference type="EMBL" id="BMAW01050474">
    <property type="protein sequence ID" value="GFS75522.1"/>
    <property type="molecule type" value="Genomic_DNA"/>
</dbReference>
<proteinExistence type="predicted"/>
<organism evidence="1 2">
    <name type="scientific">Nephila pilipes</name>
    <name type="common">Giant wood spider</name>
    <name type="synonym">Nephila maculata</name>
    <dbReference type="NCBI Taxonomy" id="299642"/>
    <lineage>
        <taxon>Eukaryota</taxon>
        <taxon>Metazoa</taxon>
        <taxon>Ecdysozoa</taxon>
        <taxon>Arthropoda</taxon>
        <taxon>Chelicerata</taxon>
        <taxon>Arachnida</taxon>
        <taxon>Araneae</taxon>
        <taxon>Araneomorphae</taxon>
        <taxon>Entelegynae</taxon>
        <taxon>Araneoidea</taxon>
        <taxon>Nephilidae</taxon>
        <taxon>Nephila</taxon>
    </lineage>
</organism>
<sequence>TMIVDTKQMEFTFYAITRRGNWPFCFKGTLLDDAEETVWLILELWLKLWGKGDGSIGLAAEDWLLVSVGGNR</sequence>
<evidence type="ECO:0000313" key="1">
    <source>
        <dbReference type="EMBL" id="GFS75522.1"/>
    </source>
</evidence>
<reference evidence="1" key="1">
    <citation type="submission" date="2020-08" db="EMBL/GenBank/DDBJ databases">
        <title>Multicomponent nature underlies the extraordinary mechanical properties of spider dragline silk.</title>
        <authorList>
            <person name="Kono N."/>
            <person name="Nakamura H."/>
            <person name="Mori M."/>
            <person name="Yoshida Y."/>
            <person name="Ohtoshi R."/>
            <person name="Malay A.D."/>
            <person name="Moran D.A.P."/>
            <person name="Tomita M."/>
            <person name="Numata K."/>
            <person name="Arakawa K."/>
        </authorList>
    </citation>
    <scope>NUCLEOTIDE SEQUENCE</scope>
</reference>
<dbReference type="Proteomes" id="UP000887013">
    <property type="component" value="Unassembled WGS sequence"/>
</dbReference>
<feature type="non-terminal residue" evidence="1">
    <location>
        <position position="1"/>
    </location>
</feature>
<gene>
    <name evidence="1" type="ORF">NPIL_508671</name>
</gene>
<name>A0A8X6T428_NEPPI</name>
<protein>
    <submittedName>
        <fullName evidence="1">Uncharacterized protein</fullName>
    </submittedName>
</protein>
<comment type="caution">
    <text evidence="1">The sequence shown here is derived from an EMBL/GenBank/DDBJ whole genome shotgun (WGS) entry which is preliminary data.</text>
</comment>